<protein>
    <submittedName>
        <fullName evidence="2">Uncharacterized protein</fullName>
    </submittedName>
</protein>
<dbReference type="Gene3D" id="3.40.50.1820">
    <property type="entry name" value="alpha/beta hydrolase"/>
    <property type="match status" value="1"/>
</dbReference>
<dbReference type="EMBL" id="BMXF01000001">
    <property type="protein sequence ID" value="GHB58033.1"/>
    <property type="molecule type" value="Genomic_DNA"/>
</dbReference>
<dbReference type="InterPro" id="IPR029058">
    <property type="entry name" value="AB_hydrolase_fold"/>
</dbReference>
<gene>
    <name evidence="2" type="ORF">GCM10007390_09360</name>
</gene>
<dbReference type="Proteomes" id="UP000598271">
    <property type="component" value="Unassembled WGS sequence"/>
</dbReference>
<evidence type="ECO:0000256" key="1">
    <source>
        <dbReference type="SAM" id="MobiDB-lite"/>
    </source>
</evidence>
<feature type="region of interest" description="Disordered" evidence="1">
    <location>
        <begin position="1"/>
        <end position="22"/>
    </location>
</feature>
<evidence type="ECO:0000313" key="2">
    <source>
        <dbReference type="EMBL" id="GHB58033.1"/>
    </source>
</evidence>
<keyword evidence="3" id="KW-1185">Reference proteome</keyword>
<organism evidence="2 3">
    <name type="scientific">Persicitalea jodogahamensis</name>
    <dbReference type="NCBI Taxonomy" id="402147"/>
    <lineage>
        <taxon>Bacteria</taxon>
        <taxon>Pseudomonadati</taxon>
        <taxon>Bacteroidota</taxon>
        <taxon>Cytophagia</taxon>
        <taxon>Cytophagales</taxon>
        <taxon>Spirosomataceae</taxon>
        <taxon>Persicitalea</taxon>
    </lineage>
</organism>
<proteinExistence type="predicted"/>
<accession>A0A8J3D2E6</accession>
<name>A0A8J3D2E6_9BACT</name>
<feature type="compositionally biased region" description="Basic and acidic residues" evidence="1">
    <location>
        <begin position="1"/>
        <end position="12"/>
    </location>
</feature>
<evidence type="ECO:0000313" key="3">
    <source>
        <dbReference type="Proteomes" id="UP000598271"/>
    </source>
</evidence>
<comment type="caution">
    <text evidence="2">The sequence shown here is derived from an EMBL/GenBank/DDBJ whole genome shotgun (WGS) entry which is preliminary data.</text>
</comment>
<reference evidence="2 3" key="1">
    <citation type="journal article" date="2014" name="Int. J. Syst. Evol. Microbiol.">
        <title>Complete genome sequence of Corynebacterium casei LMG S-19264T (=DSM 44701T), isolated from a smear-ripened cheese.</title>
        <authorList>
            <consortium name="US DOE Joint Genome Institute (JGI-PGF)"/>
            <person name="Walter F."/>
            <person name="Albersmeier A."/>
            <person name="Kalinowski J."/>
            <person name="Ruckert C."/>
        </authorList>
    </citation>
    <scope>NUCLEOTIDE SEQUENCE [LARGE SCALE GENOMIC DNA]</scope>
    <source>
        <strain evidence="2 3">KCTC 12866</strain>
    </source>
</reference>
<dbReference type="AlphaFoldDB" id="A0A8J3D2E6"/>
<sequence>MTCESVPREGKPTRFFTNYSNPDLQTEKKTGRKFPGIVLAHGGEEAAFRNRVKKWAADGYAAIAMDLGGKVTDCQPLTMD</sequence>